<dbReference type="AlphaFoldDB" id="A0A1C6FSN6"/>
<reference evidence="2" key="1">
    <citation type="submission" date="2015-09" db="EMBL/GenBank/DDBJ databases">
        <authorList>
            <consortium name="Pathogen Informatics"/>
        </authorList>
    </citation>
    <scope>NUCLEOTIDE SEQUENCE</scope>
    <source>
        <strain evidence="2">2789STDY5834896</strain>
    </source>
</reference>
<evidence type="ECO:0000256" key="1">
    <source>
        <dbReference type="SAM" id="Phobius"/>
    </source>
</evidence>
<sequence>MENRRQMAQSLRTGVLLAAVGGFLESYTYLARGGVFANCQTGNLVLLVLSLAQGNMAAVWKYLVPVAAFFVGSLLALELRRRGDSLFLHWRQGLLCAEAVCLAGVALLPQGSGDMAATTLVSFVCALQASGFRVLHGKTYASTMCTGNLRSLADCTHRLLHGGSSEDRRSALRYAAIVLCFMGGAVLGAALSWWLGRLAVLFSCVLLALAFVAMAAGTVSRQPAAARPE</sequence>
<dbReference type="EMBL" id="FMHG01000001">
    <property type="protein sequence ID" value="SCJ36063.1"/>
    <property type="molecule type" value="Genomic_DNA"/>
</dbReference>
<organism evidence="2">
    <name type="scientific">uncultured Anaerotruncus sp</name>
    <dbReference type="NCBI Taxonomy" id="905011"/>
    <lineage>
        <taxon>Bacteria</taxon>
        <taxon>Bacillati</taxon>
        <taxon>Bacillota</taxon>
        <taxon>Clostridia</taxon>
        <taxon>Eubacteriales</taxon>
        <taxon>Oscillospiraceae</taxon>
        <taxon>Anaerotruncus</taxon>
        <taxon>environmental samples</taxon>
    </lineage>
</organism>
<protein>
    <submittedName>
        <fullName evidence="2">Predicted membrane protein</fullName>
    </submittedName>
</protein>
<proteinExistence type="predicted"/>
<evidence type="ECO:0000313" key="2">
    <source>
        <dbReference type="EMBL" id="SCJ36063.1"/>
    </source>
</evidence>
<keyword evidence="1" id="KW-0812">Transmembrane</keyword>
<dbReference type="Pfam" id="PF06912">
    <property type="entry name" value="DUF1275"/>
    <property type="match status" value="1"/>
</dbReference>
<keyword evidence="1" id="KW-0472">Membrane</keyword>
<feature type="transmembrane region" description="Helical" evidence="1">
    <location>
        <begin position="200"/>
        <end position="219"/>
    </location>
</feature>
<gene>
    <name evidence="2" type="ORF">SAMEA3545359_00099</name>
</gene>
<dbReference type="PANTHER" id="PTHR37314:SF4">
    <property type="entry name" value="UPF0700 TRANSMEMBRANE PROTEIN YOAK"/>
    <property type="match status" value="1"/>
</dbReference>
<feature type="transmembrane region" description="Helical" evidence="1">
    <location>
        <begin position="57"/>
        <end position="77"/>
    </location>
</feature>
<feature type="transmembrane region" description="Helical" evidence="1">
    <location>
        <begin position="174"/>
        <end position="194"/>
    </location>
</feature>
<dbReference type="PANTHER" id="PTHR37314">
    <property type="entry name" value="SLR0142 PROTEIN"/>
    <property type="match status" value="1"/>
</dbReference>
<keyword evidence="1" id="KW-1133">Transmembrane helix</keyword>
<name>A0A1C6FSN6_9FIRM</name>
<accession>A0A1C6FSN6</accession>
<dbReference type="InterPro" id="IPR010699">
    <property type="entry name" value="DUF1275"/>
</dbReference>